<accession>A0A1M7ZWR2</accession>
<keyword evidence="1" id="KW-0175">Coiled coil</keyword>
<dbReference type="Proteomes" id="UP000184611">
    <property type="component" value="Unassembled WGS sequence"/>
</dbReference>
<evidence type="ECO:0000313" key="2">
    <source>
        <dbReference type="EMBL" id="SHO73240.1"/>
    </source>
</evidence>
<evidence type="ECO:0000256" key="1">
    <source>
        <dbReference type="SAM" id="Coils"/>
    </source>
</evidence>
<dbReference type="RefSeq" id="WP_143165242.1">
    <property type="nucleotide sequence ID" value="NZ_CBCSEA010000006.1"/>
</dbReference>
<keyword evidence="3" id="KW-1185">Reference proteome</keyword>
<dbReference type="OrthoDB" id="1122839at2"/>
<organism evidence="2 3">
    <name type="scientific">Flavobacterium cucumis</name>
    <dbReference type="NCBI Taxonomy" id="416016"/>
    <lineage>
        <taxon>Bacteria</taxon>
        <taxon>Pseudomonadati</taxon>
        <taxon>Bacteroidota</taxon>
        <taxon>Flavobacteriia</taxon>
        <taxon>Flavobacteriales</taxon>
        <taxon>Flavobacteriaceae</taxon>
        <taxon>Flavobacterium</taxon>
    </lineage>
</organism>
<dbReference type="EMBL" id="FRYK01000002">
    <property type="protein sequence ID" value="SHO73240.1"/>
    <property type="molecule type" value="Genomic_DNA"/>
</dbReference>
<sequence length="154" mass="17414">MNKLILGLAIAVFMVGNVFTSCKSNTEKEADAIENVQEAEENLDNVTNDINNDAITKANDAEWQAYKAEAYKSITENETRIVALKKAMNKSGTTFDANYKKNIDALEERNETLKNKISDYENNQTDWESFKREFNSDMSELGNALKDLTVNNKN</sequence>
<proteinExistence type="predicted"/>
<feature type="coiled-coil region" evidence="1">
    <location>
        <begin position="96"/>
        <end position="123"/>
    </location>
</feature>
<dbReference type="STRING" id="416016.SAMN05443547_1595"/>
<name>A0A1M7ZWR2_9FLAO</name>
<dbReference type="PROSITE" id="PS51257">
    <property type="entry name" value="PROKAR_LIPOPROTEIN"/>
    <property type="match status" value="1"/>
</dbReference>
<feature type="coiled-coil region" evidence="1">
    <location>
        <begin position="22"/>
        <end position="56"/>
    </location>
</feature>
<gene>
    <name evidence="2" type="ORF">SAMN05443547_1595</name>
</gene>
<evidence type="ECO:0000313" key="3">
    <source>
        <dbReference type="Proteomes" id="UP000184611"/>
    </source>
</evidence>
<dbReference type="AlphaFoldDB" id="A0A1M7ZWR2"/>
<reference evidence="3" key="1">
    <citation type="submission" date="2016-12" db="EMBL/GenBank/DDBJ databases">
        <authorList>
            <person name="Varghese N."/>
            <person name="Submissions S."/>
        </authorList>
    </citation>
    <scope>NUCLEOTIDE SEQUENCE [LARGE SCALE GENOMIC DNA]</scope>
    <source>
        <strain evidence="3">DSM 18830</strain>
    </source>
</reference>
<protein>
    <submittedName>
        <fullName evidence="2">Uncharacterized protein</fullName>
    </submittedName>
</protein>